<dbReference type="KEGG" id="schj:DDV21_006945"/>
<dbReference type="FunFam" id="3.40.50.300:FF:000011">
    <property type="entry name" value="Putative ABC transporter ATP-binding component"/>
    <property type="match status" value="1"/>
</dbReference>
<dbReference type="EMBL" id="QVQZ01000004">
    <property type="protein sequence ID" value="RFU53718.1"/>
    <property type="molecule type" value="Genomic_DNA"/>
</dbReference>
<dbReference type="Proteomes" id="UP000264056">
    <property type="component" value="Unassembled WGS sequence"/>
</dbReference>
<dbReference type="Pfam" id="PF16326">
    <property type="entry name" value="ABC_tran_CTD"/>
    <property type="match status" value="1"/>
</dbReference>
<evidence type="ECO:0000313" key="8">
    <source>
        <dbReference type="Proteomes" id="UP000246115"/>
    </source>
</evidence>
<proteinExistence type="predicted"/>
<dbReference type="Proteomes" id="UP000262901">
    <property type="component" value="Unassembled WGS sequence"/>
</dbReference>
<dbReference type="InterPro" id="IPR017871">
    <property type="entry name" value="ABC_transporter-like_CS"/>
</dbReference>
<dbReference type="InterPro" id="IPR003439">
    <property type="entry name" value="ABC_transporter-like_ATP-bd"/>
</dbReference>
<keyword evidence="1" id="KW-0677">Repeat</keyword>
<accession>A0A372KQ10</accession>
<dbReference type="PROSITE" id="PS00211">
    <property type="entry name" value="ABC_TRANSPORTER_1"/>
    <property type="match status" value="1"/>
</dbReference>
<dbReference type="FunFam" id="3.40.50.300:FF:000309">
    <property type="entry name" value="ABC transporter ATP-binding protein"/>
    <property type="match status" value="1"/>
</dbReference>
<evidence type="ECO:0000313" key="7">
    <source>
        <dbReference type="EMBL" id="RFU53718.1"/>
    </source>
</evidence>
<dbReference type="OrthoDB" id="9760950at2"/>
<reference evidence="5" key="4">
    <citation type="journal article" date="2019" name="Int. J. Syst. Evol. Microbiol.">
        <title>Streptococcus chenjunshii sp. nov. isolated from feces of Tibetan antelopes.</title>
        <authorList>
            <person name="Tian Z."/>
            <person name="Lu S."/>
            <person name="Jin D."/>
            <person name="Yang J."/>
            <person name="Pu J."/>
            <person name="Lai X.H."/>
            <person name="Bai X.N."/>
            <person name="Wu X.M."/>
            <person name="Li J."/>
            <person name="Wang S."/>
            <person name="Xu J."/>
        </authorList>
    </citation>
    <scope>NUCLEOTIDE SEQUENCE</scope>
    <source>
        <strain evidence="5">Z15</strain>
    </source>
</reference>
<dbReference type="InterPro" id="IPR003593">
    <property type="entry name" value="AAA+_ATPase"/>
</dbReference>
<evidence type="ECO:0000256" key="3">
    <source>
        <dbReference type="ARBA" id="ARBA00022840"/>
    </source>
</evidence>
<organism evidence="7 9">
    <name type="scientific">Streptococcus chenjunshii</name>
    <dbReference type="NCBI Taxonomy" id="2173853"/>
    <lineage>
        <taxon>Bacteria</taxon>
        <taxon>Bacillati</taxon>
        <taxon>Bacillota</taxon>
        <taxon>Bacilli</taxon>
        <taxon>Lactobacillales</taxon>
        <taxon>Streptococcaceae</taxon>
        <taxon>Streptococcus</taxon>
    </lineage>
</organism>
<dbReference type="GO" id="GO:0005524">
    <property type="term" value="F:ATP binding"/>
    <property type="evidence" value="ECO:0007669"/>
    <property type="project" value="UniProtKB-KW"/>
</dbReference>
<dbReference type="AlphaFoldDB" id="A0A372KQ10"/>
<dbReference type="Gene3D" id="3.40.50.300">
    <property type="entry name" value="P-loop containing nucleotide triphosphate hydrolases"/>
    <property type="match status" value="2"/>
</dbReference>
<reference evidence="7 9" key="2">
    <citation type="submission" date="2018-08" db="EMBL/GenBank/DDBJ databases">
        <title>Draft genome of Streptococcus sp. nov. Z1.</title>
        <authorList>
            <person name="Tian Z."/>
        </authorList>
    </citation>
    <scope>NUCLEOTIDE SEQUENCE [LARGE SCALE GENOMIC DNA]</scope>
    <source>
        <strain evidence="7">Z1</strain>
        <strain evidence="9">Z1(2018)</strain>
    </source>
</reference>
<dbReference type="GO" id="GO:0016887">
    <property type="term" value="F:ATP hydrolysis activity"/>
    <property type="evidence" value="ECO:0007669"/>
    <property type="project" value="InterPro"/>
</dbReference>
<dbReference type="InterPro" id="IPR032781">
    <property type="entry name" value="ABC_tran_Xtn"/>
</dbReference>
<reference evidence="8" key="3">
    <citation type="submission" date="2018-08" db="EMBL/GenBank/DDBJ databases">
        <title>Streptococcus chenjunshii sp. nov., isolated from stools sample of the Tibetan antelope in the Qinghai-Tibet plateau, China.</title>
        <authorList>
            <person name="Tian Z."/>
        </authorList>
    </citation>
    <scope>NUCLEOTIDE SEQUENCE [LARGE SCALE GENOMIC DNA]</scope>
    <source>
        <strain evidence="8">Z15</strain>
    </source>
</reference>
<dbReference type="PANTHER" id="PTHR42855:SF1">
    <property type="entry name" value="ABC TRANSPORTER DOMAIN-CONTAINING PROTEIN"/>
    <property type="match status" value="1"/>
</dbReference>
<feature type="domain" description="ABC transporter" evidence="4">
    <location>
        <begin position="317"/>
        <end position="534"/>
    </location>
</feature>
<dbReference type="Proteomes" id="UP000246115">
    <property type="component" value="Chromosome"/>
</dbReference>
<evidence type="ECO:0000313" key="5">
    <source>
        <dbReference type="EMBL" id="AXQ78837.1"/>
    </source>
</evidence>
<dbReference type="PANTHER" id="PTHR42855">
    <property type="entry name" value="ABC TRANSPORTER ATP-BINDING SUBUNIT"/>
    <property type="match status" value="1"/>
</dbReference>
<dbReference type="SMART" id="SM00382">
    <property type="entry name" value="AAA"/>
    <property type="match status" value="2"/>
</dbReference>
<keyword evidence="3 7" id="KW-0067">ATP-binding</keyword>
<dbReference type="Pfam" id="PF12848">
    <property type="entry name" value="ABC_tran_Xtn"/>
    <property type="match status" value="1"/>
</dbReference>
<evidence type="ECO:0000256" key="2">
    <source>
        <dbReference type="ARBA" id="ARBA00022741"/>
    </source>
</evidence>
<evidence type="ECO:0000313" key="6">
    <source>
        <dbReference type="EMBL" id="RFU51598.1"/>
    </source>
</evidence>
<dbReference type="SUPFAM" id="SSF52540">
    <property type="entry name" value="P-loop containing nucleoside triphosphate hydrolases"/>
    <property type="match status" value="2"/>
</dbReference>
<dbReference type="InterPro" id="IPR037118">
    <property type="entry name" value="Val-tRNA_synth_C_sf"/>
</dbReference>
<accession>A0A346NCU2</accession>
<protein>
    <submittedName>
        <fullName evidence="7">ABC transporter ATP-binding protein</fullName>
    </submittedName>
</protein>
<evidence type="ECO:0000313" key="9">
    <source>
        <dbReference type="Proteomes" id="UP000262901"/>
    </source>
</evidence>
<dbReference type="Gene3D" id="1.10.287.380">
    <property type="entry name" value="Valyl-tRNA synthetase, C-terminal domain"/>
    <property type="match status" value="1"/>
</dbReference>
<reference evidence="6 10" key="1">
    <citation type="submission" date="2018-08" db="EMBL/GenBank/DDBJ databases">
        <title>Draft genome of Streptococcus sp .nov. Z2.</title>
        <authorList>
            <person name="Tian Z."/>
        </authorList>
    </citation>
    <scope>NUCLEOTIDE SEQUENCE [LARGE SCALE GENOMIC DNA]</scope>
    <source>
        <strain evidence="6 10">Z2</strain>
    </source>
</reference>
<dbReference type="CDD" id="cd03221">
    <property type="entry name" value="ABCF_EF-3"/>
    <property type="match status" value="1"/>
</dbReference>
<dbReference type="InterPro" id="IPR027417">
    <property type="entry name" value="P-loop_NTPase"/>
</dbReference>
<dbReference type="GO" id="GO:0003677">
    <property type="term" value="F:DNA binding"/>
    <property type="evidence" value="ECO:0007669"/>
    <property type="project" value="InterPro"/>
</dbReference>
<dbReference type="EMBL" id="QVQY01000004">
    <property type="protein sequence ID" value="RFU51598.1"/>
    <property type="molecule type" value="Genomic_DNA"/>
</dbReference>
<gene>
    <name evidence="5" type="ORF">DDV21_006945</name>
    <name evidence="6" type="ORF">DDV22_02850</name>
    <name evidence="7" type="ORF">DDV23_03250</name>
</gene>
<dbReference type="RefSeq" id="WP_116877673.1">
    <property type="nucleotide sequence ID" value="NZ_CP031733.1"/>
</dbReference>
<dbReference type="InterPro" id="IPR051309">
    <property type="entry name" value="ABCF_ATPase"/>
</dbReference>
<sequence length="623" mass="71136">MNDFLVENLTQSVGDKTVFEGISFIIHELDRIGLIGVNGSGKTTLLDVLSGSHGFAGDRAPFSKKNNYKIAYLTQEAEFSDDKTVLETVLSADLPEMALIREYELLVADYTAADQSRLDRIMSEMDALSAWTIENEVKTILSRLGIHNLKQKTGSLSGGMRRRVQLAQVLLADADLYLLDEPTNHLDIETIAWLADFLKSRKKTLLFITHDRYFLDKLSTRIFELDQAKLTEYQGNYQDYLRLKTAENERQAAQLHKQKQLYKQELSWMRTQPQASATKQEARIKRFKTLEKELKKTQSQNQLEIQFESARIGKKVLQFTDVSLTYGGKSLFSHFNLLVQNKDRIGIVGANGVGKTSLLNLISGDLQASQGEVDIGETVRVGYFSQQIRGMDENKRVITYLQEKAETVRTADGLFSVAELLEQFLFPPASHGKLIAKLSGGEKKRLYLLQILLEQPNLLLLDEPTNDLDIATLSVLERFLQYFSGPVIVVSHDRYFLDKVTNKILAFKNGEIHQFFGNYSDYLSETKAERIKEATHSQEKSQLPPVKEKPKKKRLSYFEQLEWDTIETDISQLEADIEEITAAMQTNASDYEQLAVLQTQLDEKNDELLQKYERYDYLSDKQE</sequence>
<evidence type="ECO:0000256" key="1">
    <source>
        <dbReference type="ARBA" id="ARBA00022737"/>
    </source>
</evidence>
<dbReference type="PROSITE" id="PS50893">
    <property type="entry name" value="ABC_TRANSPORTER_2"/>
    <property type="match status" value="2"/>
</dbReference>
<feature type="domain" description="ABC transporter" evidence="4">
    <location>
        <begin position="4"/>
        <end position="252"/>
    </location>
</feature>
<dbReference type="InterPro" id="IPR032524">
    <property type="entry name" value="ABC_tran_C"/>
</dbReference>
<dbReference type="EMBL" id="CP031733">
    <property type="protein sequence ID" value="AXQ78837.1"/>
    <property type="molecule type" value="Genomic_DNA"/>
</dbReference>
<evidence type="ECO:0000313" key="10">
    <source>
        <dbReference type="Proteomes" id="UP000264056"/>
    </source>
</evidence>
<name>A0A372KQ10_9STRE</name>
<keyword evidence="10" id="KW-1185">Reference proteome</keyword>
<evidence type="ECO:0000259" key="4">
    <source>
        <dbReference type="PROSITE" id="PS50893"/>
    </source>
</evidence>
<keyword evidence="2" id="KW-0547">Nucleotide-binding</keyword>
<dbReference type="Pfam" id="PF00005">
    <property type="entry name" value="ABC_tran"/>
    <property type="match status" value="2"/>
</dbReference>